<keyword evidence="1" id="KW-0547">Nucleotide-binding</keyword>
<dbReference type="SMART" id="SM00382">
    <property type="entry name" value="AAA"/>
    <property type="match status" value="1"/>
</dbReference>
<dbReference type="GO" id="GO:0005524">
    <property type="term" value="F:ATP binding"/>
    <property type="evidence" value="ECO:0007669"/>
    <property type="project" value="UniProtKB-KW"/>
</dbReference>
<dbReference type="PANTHER" id="PTHR32071:SF57">
    <property type="entry name" value="C4-DICARBOXYLATE TRANSPORT TRANSCRIPTIONAL REGULATORY PROTEIN DCTD"/>
    <property type="match status" value="1"/>
</dbReference>
<dbReference type="SUPFAM" id="SSF52540">
    <property type="entry name" value="P-loop containing nucleoside triphosphate hydrolases"/>
    <property type="match status" value="1"/>
</dbReference>
<feature type="domain" description="Sigma-54 factor interaction" evidence="9">
    <location>
        <begin position="290"/>
        <end position="520"/>
    </location>
</feature>
<dbReference type="PRINTS" id="PR01590">
    <property type="entry name" value="HTHFIS"/>
</dbReference>
<evidence type="ECO:0000256" key="4">
    <source>
        <dbReference type="ARBA" id="ARBA00023125"/>
    </source>
</evidence>
<dbReference type="GO" id="GO:0043565">
    <property type="term" value="F:sequence-specific DNA binding"/>
    <property type="evidence" value="ECO:0007669"/>
    <property type="project" value="InterPro"/>
</dbReference>
<organism evidence="12 13">
    <name type="scientific">Alteribacillus persepolensis</name>
    <dbReference type="NCBI Taxonomy" id="568899"/>
    <lineage>
        <taxon>Bacteria</taxon>
        <taxon>Bacillati</taxon>
        <taxon>Bacillota</taxon>
        <taxon>Bacilli</taxon>
        <taxon>Bacillales</taxon>
        <taxon>Bacillaceae</taxon>
        <taxon>Alteribacillus</taxon>
    </lineage>
</organism>
<feature type="domain" description="CBS" evidence="11">
    <location>
        <begin position="24"/>
        <end position="81"/>
    </location>
</feature>
<dbReference type="FunFam" id="1.10.8.60:FF:000014">
    <property type="entry name" value="DNA-binding transcriptional regulator NtrC"/>
    <property type="match status" value="1"/>
</dbReference>
<dbReference type="AlphaFoldDB" id="A0A1G8EV11"/>
<dbReference type="PROSITE" id="PS51371">
    <property type="entry name" value="CBS"/>
    <property type="match status" value="1"/>
</dbReference>
<dbReference type="Gene3D" id="1.10.10.60">
    <property type="entry name" value="Homeodomain-like"/>
    <property type="match status" value="1"/>
</dbReference>
<dbReference type="RefSeq" id="WP_245705234.1">
    <property type="nucleotide sequence ID" value="NZ_FNDK01000010.1"/>
</dbReference>
<evidence type="ECO:0000259" key="9">
    <source>
        <dbReference type="PROSITE" id="PS50045"/>
    </source>
</evidence>
<dbReference type="NCBIfam" id="TIGR00229">
    <property type="entry name" value="sensory_box"/>
    <property type="match status" value="1"/>
</dbReference>
<sequence length="607" mass="68472">MLPPFAVDDLKTGTTDRLKIKNWMIENPSFVYPDQTFAQAARLIEKLHASCLPVVSEGMKPVGLVTPSLLMRSLLHGKQDELILKSMTKENFSIISSHDSLMDLHALPFDYFLVADEDNQLIGLITQTEILHGISYYIQEFHLFEHSPEIINIILESAYEGVAVVDEQARVVAVNDAYTRFIGIDKSDAMGKHVTDVIENTNLHNTVQTGLPERGAIQYIQGQPMVVHRIPIWKNDRVAGAIGMLIFEGLTELYEIYERMQKNSERTPAPKRSVFPNTLEGRRITTLEQIIGDSKSTAESKSIARKVAKKNVTTLITGESGTGKEMYAQGIHHLSPFTNGRFVSVNCGAIPASLVEAELFGYEEGAFTDAKKGGKPGKCELAQNGTLFLDEIGEMPVDMQTKLLRVLQEKEFERVGGTKRYPLHTRIIAATNKNLSRLVKEGTFREDLYYRLHVIEIPIAPLRERKEDIPPLVSHYLTVLSKKHETAVKTLTPEAMNMFVQYPWPGNIRELTNVIERLVVLIENQTIDRKHLPDFLSNETSAFRDNAPSVQPLPSSVRDVKQEEERREKEMIAAALKQNNGNKSKTAKTLGIHRTTLYQKLRKYQID</sequence>
<dbReference type="Pfam" id="PF00989">
    <property type="entry name" value="PAS"/>
    <property type="match status" value="1"/>
</dbReference>
<dbReference type="InterPro" id="IPR035965">
    <property type="entry name" value="PAS-like_dom_sf"/>
</dbReference>
<dbReference type="InterPro" id="IPR003593">
    <property type="entry name" value="AAA+_ATPase"/>
</dbReference>
<keyword evidence="5" id="KW-0010">Activator</keyword>
<keyword evidence="6" id="KW-0804">Transcription</keyword>
<protein>
    <submittedName>
        <fullName evidence="12">Transcriptional regulator</fullName>
    </submittedName>
</protein>
<dbReference type="InterPro" id="IPR025944">
    <property type="entry name" value="Sigma_54_int_dom_CS"/>
</dbReference>
<evidence type="ECO:0000256" key="7">
    <source>
        <dbReference type="PROSITE-ProRule" id="PRU00703"/>
    </source>
</evidence>
<dbReference type="PANTHER" id="PTHR32071">
    <property type="entry name" value="TRANSCRIPTIONAL REGULATORY PROTEIN"/>
    <property type="match status" value="1"/>
</dbReference>
<dbReference type="SMART" id="SM00091">
    <property type="entry name" value="PAS"/>
    <property type="match status" value="1"/>
</dbReference>
<dbReference type="PROSITE" id="PS50112">
    <property type="entry name" value="PAS"/>
    <property type="match status" value="1"/>
</dbReference>
<evidence type="ECO:0000256" key="1">
    <source>
        <dbReference type="ARBA" id="ARBA00022741"/>
    </source>
</evidence>
<dbReference type="Gene3D" id="3.40.50.300">
    <property type="entry name" value="P-loop containing nucleotide triphosphate hydrolases"/>
    <property type="match status" value="1"/>
</dbReference>
<evidence type="ECO:0000256" key="5">
    <source>
        <dbReference type="ARBA" id="ARBA00023159"/>
    </source>
</evidence>
<dbReference type="CDD" id="cd00130">
    <property type="entry name" value="PAS"/>
    <property type="match status" value="1"/>
</dbReference>
<proteinExistence type="predicted"/>
<dbReference type="FunFam" id="3.40.50.300:FF:000006">
    <property type="entry name" value="DNA-binding transcriptional regulator NtrC"/>
    <property type="match status" value="1"/>
</dbReference>
<dbReference type="Gene3D" id="3.30.450.20">
    <property type="entry name" value="PAS domain"/>
    <property type="match status" value="1"/>
</dbReference>
<dbReference type="InterPro" id="IPR046342">
    <property type="entry name" value="CBS_dom_sf"/>
</dbReference>
<dbReference type="Gene3D" id="3.10.580.10">
    <property type="entry name" value="CBS-domain"/>
    <property type="match status" value="1"/>
</dbReference>
<dbReference type="InterPro" id="IPR000014">
    <property type="entry name" value="PAS"/>
</dbReference>
<evidence type="ECO:0000259" key="11">
    <source>
        <dbReference type="PROSITE" id="PS51371"/>
    </source>
</evidence>
<keyword evidence="2" id="KW-0067">ATP-binding</keyword>
<evidence type="ECO:0000256" key="2">
    <source>
        <dbReference type="ARBA" id="ARBA00022840"/>
    </source>
</evidence>
<keyword evidence="3" id="KW-0805">Transcription regulation</keyword>
<feature type="compositionally biased region" description="Polar residues" evidence="8">
    <location>
        <begin position="545"/>
        <end position="554"/>
    </location>
</feature>
<evidence type="ECO:0000256" key="8">
    <source>
        <dbReference type="SAM" id="MobiDB-lite"/>
    </source>
</evidence>
<keyword evidence="13" id="KW-1185">Reference proteome</keyword>
<dbReference type="Pfam" id="PF25601">
    <property type="entry name" value="AAA_lid_14"/>
    <property type="match status" value="1"/>
</dbReference>
<dbReference type="SUPFAM" id="SSF46689">
    <property type="entry name" value="Homeodomain-like"/>
    <property type="match status" value="1"/>
</dbReference>
<feature type="region of interest" description="Disordered" evidence="8">
    <location>
        <begin position="545"/>
        <end position="565"/>
    </location>
</feature>
<dbReference type="InterPro" id="IPR002197">
    <property type="entry name" value="HTH_Fis"/>
</dbReference>
<reference evidence="12 13" key="1">
    <citation type="submission" date="2016-10" db="EMBL/GenBank/DDBJ databases">
        <authorList>
            <person name="de Groot N.N."/>
        </authorList>
    </citation>
    <scope>NUCLEOTIDE SEQUENCE [LARGE SCALE GENOMIC DNA]</scope>
    <source>
        <strain evidence="12 13">DSM 21632</strain>
    </source>
</reference>
<dbReference type="GO" id="GO:0006355">
    <property type="term" value="P:regulation of DNA-templated transcription"/>
    <property type="evidence" value="ECO:0007669"/>
    <property type="project" value="InterPro"/>
</dbReference>
<dbReference type="CDD" id="cd02205">
    <property type="entry name" value="CBS_pair_SF"/>
    <property type="match status" value="1"/>
</dbReference>
<evidence type="ECO:0000259" key="10">
    <source>
        <dbReference type="PROSITE" id="PS50112"/>
    </source>
</evidence>
<dbReference type="SUPFAM" id="SSF54631">
    <property type="entry name" value="CBS-domain pair"/>
    <property type="match status" value="1"/>
</dbReference>
<dbReference type="PROSITE" id="PS00688">
    <property type="entry name" value="SIGMA54_INTERACT_3"/>
    <property type="match status" value="1"/>
</dbReference>
<evidence type="ECO:0000313" key="12">
    <source>
        <dbReference type="EMBL" id="SDH73539.1"/>
    </source>
</evidence>
<dbReference type="SUPFAM" id="SSF55785">
    <property type="entry name" value="PYP-like sensor domain (PAS domain)"/>
    <property type="match status" value="1"/>
</dbReference>
<evidence type="ECO:0000256" key="3">
    <source>
        <dbReference type="ARBA" id="ARBA00023015"/>
    </source>
</evidence>
<feature type="domain" description="PAS" evidence="10">
    <location>
        <begin position="147"/>
        <end position="198"/>
    </location>
</feature>
<keyword evidence="4" id="KW-0238">DNA-binding</keyword>
<keyword evidence="7" id="KW-0129">CBS domain</keyword>
<dbReference type="InterPro" id="IPR009057">
    <property type="entry name" value="Homeodomain-like_sf"/>
</dbReference>
<evidence type="ECO:0000313" key="13">
    <source>
        <dbReference type="Proteomes" id="UP000199163"/>
    </source>
</evidence>
<dbReference type="Proteomes" id="UP000199163">
    <property type="component" value="Unassembled WGS sequence"/>
</dbReference>
<dbReference type="PROSITE" id="PS50045">
    <property type="entry name" value="SIGMA54_INTERACT_4"/>
    <property type="match status" value="1"/>
</dbReference>
<gene>
    <name evidence="12" type="ORF">SAMN05192534_11073</name>
</gene>
<accession>A0A1G8EV11</accession>
<dbReference type="InterPro" id="IPR000644">
    <property type="entry name" value="CBS_dom"/>
</dbReference>
<dbReference type="STRING" id="568899.SAMN05192534_11073"/>
<evidence type="ECO:0000256" key="6">
    <source>
        <dbReference type="ARBA" id="ARBA00023163"/>
    </source>
</evidence>
<dbReference type="InterPro" id="IPR002078">
    <property type="entry name" value="Sigma_54_int"/>
</dbReference>
<dbReference type="InterPro" id="IPR013767">
    <property type="entry name" value="PAS_fold"/>
</dbReference>
<dbReference type="EMBL" id="FNDK01000010">
    <property type="protein sequence ID" value="SDH73539.1"/>
    <property type="molecule type" value="Genomic_DNA"/>
</dbReference>
<dbReference type="InterPro" id="IPR027417">
    <property type="entry name" value="P-loop_NTPase"/>
</dbReference>
<dbReference type="InterPro" id="IPR058031">
    <property type="entry name" value="AAA_lid_NorR"/>
</dbReference>
<dbReference type="Pfam" id="PF00571">
    <property type="entry name" value="CBS"/>
    <property type="match status" value="1"/>
</dbReference>
<name>A0A1G8EV11_9BACI</name>
<dbReference type="Gene3D" id="1.10.8.60">
    <property type="match status" value="1"/>
</dbReference>
<dbReference type="CDD" id="cd00009">
    <property type="entry name" value="AAA"/>
    <property type="match status" value="1"/>
</dbReference>
<dbReference type="Pfam" id="PF00158">
    <property type="entry name" value="Sigma54_activat"/>
    <property type="match status" value="1"/>
</dbReference>
<dbReference type="Pfam" id="PF02954">
    <property type="entry name" value="HTH_8"/>
    <property type="match status" value="1"/>
</dbReference>